<protein>
    <recommendedName>
        <fullName evidence="1">HAT C-terminal dimerisation domain-containing protein</fullName>
    </recommendedName>
</protein>
<gene>
    <name evidence="2" type="ORF">EZV62_022479</name>
</gene>
<reference evidence="3" key="1">
    <citation type="journal article" date="2019" name="Gigascience">
        <title>De novo genome assembly of the endangered Acer yangbiense, a plant species with extremely small populations endemic to Yunnan Province, China.</title>
        <authorList>
            <person name="Yang J."/>
            <person name="Wariss H.M."/>
            <person name="Tao L."/>
            <person name="Zhang R."/>
            <person name="Yun Q."/>
            <person name="Hollingsworth P."/>
            <person name="Dao Z."/>
            <person name="Luo G."/>
            <person name="Guo H."/>
            <person name="Ma Y."/>
            <person name="Sun W."/>
        </authorList>
    </citation>
    <scope>NUCLEOTIDE SEQUENCE [LARGE SCALE GENOMIC DNA]</scope>
    <source>
        <strain evidence="3">cv. Malutang</strain>
    </source>
</reference>
<comment type="caution">
    <text evidence="2">The sequence shown here is derived from an EMBL/GenBank/DDBJ whole genome shotgun (WGS) entry which is preliminary data.</text>
</comment>
<dbReference type="PANTHER" id="PTHR23272">
    <property type="entry name" value="BED FINGER-RELATED"/>
    <property type="match status" value="1"/>
</dbReference>
<dbReference type="AlphaFoldDB" id="A0A5C7H8H0"/>
<dbReference type="GO" id="GO:0046983">
    <property type="term" value="F:protein dimerization activity"/>
    <property type="evidence" value="ECO:0007669"/>
    <property type="project" value="InterPro"/>
</dbReference>
<sequence length="192" mass="21941">MLESAVKLRKAFEQLGEEDIQYVNYFKDDENEQKRIRPPNFDDWDNAKFGWGCAKETDDVFSFGVDGGPSDDLEFGRFDVLAWWKNSLVKFPILLMVARDVFVVPVSTMASESAFSTGGRILDPFRSSLTHKIVEGLILTGNWLQATCPIVEPCVVQEHAQNEDESVHLLEHYINVETRSWNYFTVIIAFPV</sequence>
<name>A0A5C7H8H0_9ROSI</name>
<dbReference type="OrthoDB" id="1301613at2759"/>
<dbReference type="InterPro" id="IPR008906">
    <property type="entry name" value="HATC_C_dom"/>
</dbReference>
<feature type="domain" description="HAT C-terminal dimerisation" evidence="1">
    <location>
        <begin position="77"/>
        <end position="144"/>
    </location>
</feature>
<dbReference type="InterPro" id="IPR012337">
    <property type="entry name" value="RNaseH-like_sf"/>
</dbReference>
<keyword evidence="3" id="KW-1185">Reference proteome</keyword>
<evidence type="ECO:0000259" key="1">
    <source>
        <dbReference type="Pfam" id="PF05699"/>
    </source>
</evidence>
<dbReference type="EMBL" id="VAHF01000010">
    <property type="protein sequence ID" value="TXG53310.1"/>
    <property type="molecule type" value="Genomic_DNA"/>
</dbReference>
<evidence type="ECO:0000313" key="2">
    <source>
        <dbReference type="EMBL" id="TXG53310.1"/>
    </source>
</evidence>
<dbReference type="SUPFAM" id="SSF53098">
    <property type="entry name" value="Ribonuclease H-like"/>
    <property type="match status" value="1"/>
</dbReference>
<accession>A0A5C7H8H0</accession>
<dbReference type="Proteomes" id="UP000323000">
    <property type="component" value="Chromosome 10"/>
</dbReference>
<evidence type="ECO:0000313" key="3">
    <source>
        <dbReference type="Proteomes" id="UP000323000"/>
    </source>
</evidence>
<proteinExistence type="predicted"/>
<dbReference type="Pfam" id="PF05699">
    <property type="entry name" value="Dimer_Tnp_hAT"/>
    <property type="match status" value="1"/>
</dbReference>
<dbReference type="PANTHER" id="PTHR23272:SF161">
    <property type="entry name" value="ZINC FINGER BED DOMAIN-CONTAINING PROTEIN RICESLEEPER 1-LIKE"/>
    <property type="match status" value="1"/>
</dbReference>
<organism evidence="2 3">
    <name type="scientific">Acer yangbiense</name>
    <dbReference type="NCBI Taxonomy" id="1000413"/>
    <lineage>
        <taxon>Eukaryota</taxon>
        <taxon>Viridiplantae</taxon>
        <taxon>Streptophyta</taxon>
        <taxon>Embryophyta</taxon>
        <taxon>Tracheophyta</taxon>
        <taxon>Spermatophyta</taxon>
        <taxon>Magnoliopsida</taxon>
        <taxon>eudicotyledons</taxon>
        <taxon>Gunneridae</taxon>
        <taxon>Pentapetalae</taxon>
        <taxon>rosids</taxon>
        <taxon>malvids</taxon>
        <taxon>Sapindales</taxon>
        <taxon>Sapindaceae</taxon>
        <taxon>Hippocastanoideae</taxon>
        <taxon>Acereae</taxon>
        <taxon>Acer</taxon>
    </lineage>
</organism>